<dbReference type="Pfam" id="PF07690">
    <property type="entry name" value="MFS_1"/>
    <property type="match status" value="1"/>
</dbReference>
<dbReference type="EMBL" id="CP072168">
    <property type="protein sequence ID" value="QYA09740.1"/>
    <property type="molecule type" value="Genomic_DNA"/>
</dbReference>
<feature type="transmembrane region" description="Helical" evidence="4">
    <location>
        <begin position="372"/>
        <end position="393"/>
    </location>
</feature>
<feature type="transmembrane region" description="Helical" evidence="4">
    <location>
        <begin position="185"/>
        <end position="205"/>
    </location>
</feature>
<dbReference type="GO" id="GO:0022857">
    <property type="term" value="F:transmembrane transporter activity"/>
    <property type="evidence" value="ECO:0007669"/>
    <property type="project" value="InterPro"/>
</dbReference>
<dbReference type="SUPFAM" id="SSF103473">
    <property type="entry name" value="MFS general substrate transporter"/>
    <property type="match status" value="1"/>
</dbReference>
<dbReference type="RefSeq" id="WP_027674125.1">
    <property type="nucleotide sequence ID" value="NZ_CP039692.1"/>
</dbReference>
<feature type="transmembrane region" description="Helical" evidence="4">
    <location>
        <begin position="62"/>
        <end position="86"/>
    </location>
</feature>
<evidence type="ECO:0000256" key="4">
    <source>
        <dbReference type="SAM" id="Phobius"/>
    </source>
</evidence>
<sequence length="428" mass="44827">MTIAESNSLAGTDDTNIETPAGLPFIITYAIANLGFYTAVMTPVAMTLAVRVKALDPVGKGASLGAILGFGALCALIANPVFGLLSDRTRSSFGRRKPWLVGGALVGTVAQIAMAYSSSLVMIGLAWCVIQIAYNAMLAALVATVPDQVPERQRGLVSALAGMSVYVALLIGSAILSLTGTVSNAMFLIPAIIGLVAVLVFAFTIKDRMLEGPTAEPEAPLMRELLGSFWVNPAKHPDFGYAWLSRFLVFFGFAVLTSYQVYYLMDHLKVPETSIGDIMFMSTLITTIGVVGSSFLSGFLSDVSGRRKVFVLLAAATYALGILIIVFATDLNLFYCGIAVASVGFGVYMAVDQALVVDVLPDRETHAAKNLGVLNIANAVPQSIAPAVAPLLLGIGNMGGQNYGVLYAAAALSAFLGAIAIAPVRGVR</sequence>
<feature type="transmembrane region" description="Helical" evidence="4">
    <location>
        <begin position="26"/>
        <end position="50"/>
    </location>
</feature>
<dbReference type="Proteomes" id="UP000298545">
    <property type="component" value="Chromosome linear"/>
</dbReference>
<evidence type="ECO:0000313" key="6">
    <source>
        <dbReference type="EMBL" id="QCI99823.1"/>
    </source>
</evidence>
<organism evidence="6 8">
    <name type="scientific">Agrobacterium larrymoorei</name>
    <dbReference type="NCBI Taxonomy" id="160699"/>
    <lineage>
        <taxon>Bacteria</taxon>
        <taxon>Pseudomonadati</taxon>
        <taxon>Pseudomonadota</taxon>
        <taxon>Alphaproteobacteria</taxon>
        <taxon>Hyphomicrobiales</taxon>
        <taxon>Rhizobiaceae</taxon>
        <taxon>Rhizobium/Agrobacterium group</taxon>
        <taxon>Agrobacterium</taxon>
    </lineage>
</organism>
<feature type="transmembrane region" description="Helical" evidence="4">
    <location>
        <begin position="275"/>
        <end position="297"/>
    </location>
</feature>
<reference evidence="6 8" key="1">
    <citation type="submission" date="2019-04" db="EMBL/GenBank/DDBJ databases">
        <title>Complete genome sequence of Agrobacterium larrymoorei CFBP5473.</title>
        <authorList>
            <person name="Haryono M."/>
            <person name="Chou L."/>
            <person name="Lin Y.-C."/>
            <person name="Lai E.-M."/>
            <person name="Kuo C.-H."/>
        </authorList>
    </citation>
    <scope>NUCLEOTIDE SEQUENCE [LARGE SCALE GENOMIC DNA]</scope>
    <source>
        <strain evidence="6 8">CFBP5473</strain>
    </source>
</reference>
<feature type="transmembrane region" description="Helical" evidence="4">
    <location>
        <begin position="155"/>
        <end position="179"/>
    </location>
</feature>
<feature type="transmembrane region" description="Helical" evidence="4">
    <location>
        <begin position="332"/>
        <end position="351"/>
    </location>
</feature>
<name>A0A4D7DR88_9HYPH</name>
<evidence type="ECO:0000256" key="2">
    <source>
        <dbReference type="ARBA" id="ARBA00022989"/>
    </source>
</evidence>
<evidence type="ECO:0000256" key="3">
    <source>
        <dbReference type="ARBA" id="ARBA00023136"/>
    </source>
</evidence>
<dbReference type="OrthoDB" id="7584869at2"/>
<dbReference type="Gene3D" id="1.20.1250.20">
    <property type="entry name" value="MFS general substrate transporter like domains"/>
    <property type="match status" value="2"/>
</dbReference>
<dbReference type="AlphaFoldDB" id="A0A4D7DR88"/>
<dbReference type="PANTHER" id="PTHR23528:SF1">
    <property type="entry name" value="MAJOR FACILITATOR SUPERFAMILY (MFS) PROFILE DOMAIN-CONTAINING PROTEIN"/>
    <property type="match status" value="1"/>
</dbReference>
<evidence type="ECO:0000256" key="1">
    <source>
        <dbReference type="ARBA" id="ARBA00022692"/>
    </source>
</evidence>
<feature type="transmembrane region" description="Helical" evidence="4">
    <location>
        <begin position="122"/>
        <end position="143"/>
    </location>
</feature>
<feature type="transmembrane region" description="Helical" evidence="4">
    <location>
        <begin position="309"/>
        <end position="326"/>
    </location>
</feature>
<evidence type="ECO:0000313" key="7">
    <source>
        <dbReference type="EMBL" id="QYA09740.1"/>
    </source>
</evidence>
<dbReference type="InterPro" id="IPR036259">
    <property type="entry name" value="MFS_trans_sf"/>
</dbReference>
<dbReference type="PROSITE" id="PS50850">
    <property type="entry name" value="MFS"/>
    <property type="match status" value="1"/>
</dbReference>
<feature type="transmembrane region" description="Helical" evidence="4">
    <location>
        <begin position="405"/>
        <end position="424"/>
    </location>
</feature>
<accession>A0A4D7DR88</accession>
<dbReference type="InterPro" id="IPR011701">
    <property type="entry name" value="MFS"/>
</dbReference>
<keyword evidence="2 4" id="KW-1133">Transmembrane helix</keyword>
<dbReference type="STRING" id="1367849.GCA_000518585_01262"/>
<dbReference type="PANTHER" id="PTHR23528">
    <property type="match status" value="1"/>
</dbReference>
<dbReference type="Proteomes" id="UP000826513">
    <property type="component" value="Chromosome 2"/>
</dbReference>
<evidence type="ECO:0000313" key="9">
    <source>
        <dbReference type="Proteomes" id="UP000826513"/>
    </source>
</evidence>
<keyword evidence="3 4" id="KW-0472">Membrane</keyword>
<proteinExistence type="predicted"/>
<evidence type="ECO:0000313" key="8">
    <source>
        <dbReference type="Proteomes" id="UP000298545"/>
    </source>
</evidence>
<feature type="transmembrane region" description="Helical" evidence="4">
    <location>
        <begin position="98"/>
        <end position="116"/>
    </location>
</feature>
<dbReference type="InterPro" id="IPR020846">
    <property type="entry name" value="MFS_dom"/>
</dbReference>
<gene>
    <name evidence="6" type="ORF">CFBP5473_17820</name>
    <name evidence="7" type="ORF">J5285_20515</name>
</gene>
<keyword evidence="9" id="KW-1185">Reference proteome</keyword>
<protein>
    <submittedName>
        <fullName evidence="6">MFS transporter</fullName>
    </submittedName>
</protein>
<feature type="transmembrane region" description="Helical" evidence="4">
    <location>
        <begin position="243"/>
        <end position="263"/>
    </location>
</feature>
<feature type="domain" description="Major facilitator superfamily (MFS) profile" evidence="5">
    <location>
        <begin position="23"/>
        <end position="426"/>
    </location>
</feature>
<evidence type="ECO:0000259" key="5">
    <source>
        <dbReference type="PROSITE" id="PS50850"/>
    </source>
</evidence>
<keyword evidence="1 4" id="KW-0812">Transmembrane</keyword>
<reference evidence="7 9" key="2">
    <citation type="submission" date="2021-03" db="EMBL/GenBank/DDBJ databases">
        <title>Rapid diversification of plasmids in a genus of pathogenic and nitrogen fixing bacteria.</title>
        <authorList>
            <person name="Weisberg A.J."/>
            <person name="Miller M."/>
            <person name="Ream W."/>
            <person name="Grunwald N.J."/>
            <person name="Chang J.H."/>
        </authorList>
    </citation>
    <scope>NUCLEOTIDE SEQUENCE [LARGE SCALE GENOMIC DNA]</scope>
    <source>
        <strain evidence="7 9">AF3.44</strain>
    </source>
</reference>
<dbReference type="KEGG" id="alf:CFBP5473_17820"/>
<dbReference type="EMBL" id="CP039692">
    <property type="protein sequence ID" value="QCI99823.1"/>
    <property type="molecule type" value="Genomic_DNA"/>
</dbReference>